<feature type="transmembrane region" description="Helical" evidence="5">
    <location>
        <begin position="12"/>
        <end position="29"/>
    </location>
</feature>
<evidence type="ECO:0000256" key="1">
    <source>
        <dbReference type="ARBA" id="ARBA00004141"/>
    </source>
</evidence>
<organism evidence="7 8">
    <name type="scientific">Sphingomonas hylomeconis</name>
    <dbReference type="NCBI Taxonomy" id="1395958"/>
    <lineage>
        <taxon>Bacteria</taxon>
        <taxon>Pseudomonadati</taxon>
        <taxon>Pseudomonadota</taxon>
        <taxon>Alphaproteobacteria</taxon>
        <taxon>Sphingomonadales</taxon>
        <taxon>Sphingomonadaceae</taxon>
        <taxon>Sphingomonas</taxon>
    </lineage>
</organism>
<feature type="domain" description="Sodium/calcium exchanger membrane region" evidence="6">
    <location>
        <begin position="218"/>
        <end position="360"/>
    </location>
</feature>
<evidence type="ECO:0000256" key="2">
    <source>
        <dbReference type="ARBA" id="ARBA00022692"/>
    </source>
</evidence>
<dbReference type="Pfam" id="PF01699">
    <property type="entry name" value="Na_Ca_ex"/>
    <property type="match status" value="2"/>
</dbReference>
<evidence type="ECO:0000256" key="5">
    <source>
        <dbReference type="SAM" id="Phobius"/>
    </source>
</evidence>
<evidence type="ECO:0000313" key="7">
    <source>
        <dbReference type="EMBL" id="MFC3578999.1"/>
    </source>
</evidence>
<proteinExistence type="predicted"/>
<accession>A0ABV7SPW1</accession>
<dbReference type="PANTHER" id="PTHR37958:SF1">
    <property type="entry name" value="SODIUM-POTASSIUM_PROTON ANTIPORTER CHAA"/>
    <property type="match status" value="1"/>
</dbReference>
<reference evidence="8" key="1">
    <citation type="journal article" date="2019" name="Int. J. Syst. Evol. Microbiol.">
        <title>The Global Catalogue of Microorganisms (GCM) 10K type strain sequencing project: providing services to taxonomists for standard genome sequencing and annotation.</title>
        <authorList>
            <consortium name="The Broad Institute Genomics Platform"/>
            <consortium name="The Broad Institute Genome Sequencing Center for Infectious Disease"/>
            <person name="Wu L."/>
            <person name="Ma J."/>
        </authorList>
    </citation>
    <scope>NUCLEOTIDE SEQUENCE [LARGE SCALE GENOMIC DNA]</scope>
    <source>
        <strain evidence="8">KCTC 42739</strain>
    </source>
</reference>
<feature type="transmembrane region" description="Helical" evidence="5">
    <location>
        <begin position="103"/>
        <end position="123"/>
    </location>
</feature>
<dbReference type="InterPro" id="IPR052946">
    <property type="entry name" value="Alkaline_pH_Ca-Antiporter"/>
</dbReference>
<gene>
    <name evidence="7" type="ORF">ACFONA_02375</name>
</gene>
<feature type="transmembrane region" description="Helical" evidence="5">
    <location>
        <begin position="345"/>
        <end position="361"/>
    </location>
</feature>
<keyword evidence="3 5" id="KW-1133">Transmembrane helix</keyword>
<evidence type="ECO:0000256" key="3">
    <source>
        <dbReference type="ARBA" id="ARBA00022989"/>
    </source>
</evidence>
<evidence type="ECO:0000313" key="8">
    <source>
        <dbReference type="Proteomes" id="UP001595713"/>
    </source>
</evidence>
<feature type="transmembrane region" description="Helical" evidence="5">
    <location>
        <begin position="135"/>
        <end position="157"/>
    </location>
</feature>
<dbReference type="InterPro" id="IPR004837">
    <property type="entry name" value="NaCa_Exmemb"/>
</dbReference>
<feature type="transmembrane region" description="Helical" evidence="5">
    <location>
        <begin position="253"/>
        <end position="273"/>
    </location>
</feature>
<protein>
    <submittedName>
        <fullName evidence="7">Calcium:proton antiporter</fullName>
    </submittedName>
</protein>
<dbReference type="PANTHER" id="PTHR37958">
    <property type="entry name" value="SODIUM-POTASSIUM/PROTON ANTIPORTER CHAA"/>
    <property type="match status" value="1"/>
</dbReference>
<feature type="transmembrane region" description="Helical" evidence="5">
    <location>
        <begin position="285"/>
        <end position="309"/>
    </location>
</feature>
<keyword evidence="8" id="KW-1185">Reference proteome</keyword>
<sequence length="362" mass="37124">MAIPVTDRAPWWAWAWPIIGVAGLLATLAGVVSGLMAAVVGAIVVAVVFAAVYHAEVIAHRVGEPFGTLVLAVAVTVIEVALIVSIMLEGGADKAGLARDTVFAAVMITCAGIVGVCLLAGGVRHHVQGFQFEGALAALAVLAALTVLTLIVPNVTVSASGPMLNTTQLIFSAIVSLVLYGAFVFVQTIRHRDYFLPPEIGNEEAHAPPPSGRATLFSVALLLLSLVAVVGLAKALSPTLEHLVDRAGAPKVVVGIMIAALVLLPEGLAAYRAARLDRLQTSMNLALGSALATIGLTVPAVAAVSILLGQPLQLGLGPKESVLLGLTLLVSVITLGTGRTTILQGIVHLSIFAAFLLYAVVP</sequence>
<feature type="transmembrane region" description="Helical" evidence="5">
    <location>
        <begin position="66"/>
        <end position="88"/>
    </location>
</feature>
<feature type="domain" description="Sodium/calcium exchanger membrane region" evidence="6">
    <location>
        <begin position="35"/>
        <end position="188"/>
    </location>
</feature>
<comment type="subcellular location">
    <subcellularLocation>
        <location evidence="1">Membrane</location>
        <topology evidence="1">Multi-pass membrane protein</topology>
    </subcellularLocation>
</comment>
<feature type="transmembrane region" description="Helical" evidence="5">
    <location>
        <begin position="169"/>
        <end position="186"/>
    </location>
</feature>
<dbReference type="Proteomes" id="UP001595713">
    <property type="component" value="Unassembled WGS sequence"/>
</dbReference>
<dbReference type="RefSeq" id="WP_261293611.1">
    <property type="nucleotide sequence ID" value="NZ_JANQBK010000004.1"/>
</dbReference>
<evidence type="ECO:0000259" key="6">
    <source>
        <dbReference type="Pfam" id="PF01699"/>
    </source>
</evidence>
<feature type="transmembrane region" description="Helical" evidence="5">
    <location>
        <begin position="214"/>
        <end position="233"/>
    </location>
</feature>
<comment type="caution">
    <text evidence="7">The sequence shown here is derived from an EMBL/GenBank/DDBJ whole genome shotgun (WGS) entry which is preliminary data.</text>
</comment>
<evidence type="ECO:0000256" key="4">
    <source>
        <dbReference type="ARBA" id="ARBA00023136"/>
    </source>
</evidence>
<keyword evidence="4 5" id="KW-0472">Membrane</keyword>
<feature type="transmembrane region" description="Helical" evidence="5">
    <location>
        <begin position="35"/>
        <end position="54"/>
    </location>
</feature>
<dbReference type="EMBL" id="JBHRXP010000001">
    <property type="protein sequence ID" value="MFC3578999.1"/>
    <property type="molecule type" value="Genomic_DNA"/>
</dbReference>
<name>A0ABV7SPW1_9SPHN</name>
<keyword evidence="2 5" id="KW-0812">Transmembrane</keyword>